<evidence type="ECO:0000256" key="11">
    <source>
        <dbReference type="SAM" id="Coils"/>
    </source>
</evidence>
<feature type="region of interest" description="Disordered" evidence="12">
    <location>
        <begin position="562"/>
        <end position="605"/>
    </location>
</feature>
<dbReference type="GO" id="GO:0003676">
    <property type="term" value="F:nucleic acid binding"/>
    <property type="evidence" value="ECO:0007669"/>
    <property type="project" value="InterPro"/>
</dbReference>
<sequence>MDGAMYREILANNLLPSVRALKMGRGWFFQHDNDLKHTARATKEWLRKKHLKVLEWPSQFPDLNPIENLWRELKVRIAQRQPQNLKDLEKVCMEEWAKIPAAVCATYDLSSVRASTLPLASVSVPTPTQRLRVPQSLHRCLCSNLESLFEHITTGLCRRCDKRQGREMEVGSVVHEDITFRGVEFAVKIELEEGLLIVEISDAMTADQWRGEFDPAYIEDLTRKTGNFKQFPIFCSMLESAVSKTSESVTLDLLTYADLELLRNRKAGVVGRPRAQQQSPNLSAKRYLILIYTVEFDRIHYPLPLPYHGKPDPAALQKEIRALKTELNALANHAGHKPAEPEIRRLRAELALVREEKEALTKALERLQIVGAGSTPGGGARGLREVVRSLEDQLLRERAKSQRSATKRGQEQRLLLEQLEELRASERALRIRVKSLTNELALLRRGLVNLSIRLTPALSGRSASRGDGEIRRSLSREHSLGRVVVRARSGSRERTEERGRRSEGRRADSSGPRSHVSRPSPSPTGLRAPRFDPTAYIQDRQRRLREGELKIQRKVRRDMLASPVLERGRSRSREAYPQLTRAGSGSRGRSLSIESRRSRQSSENSLVELDELTIRGRKQTYNGPTMPRGGNLTRNPHCSTPTRRIRSDKEGSIDGADLSEIDARLQALQDYMRDLDTGH</sequence>
<evidence type="ECO:0000313" key="15">
    <source>
        <dbReference type="Proteomes" id="UP001356427"/>
    </source>
</evidence>
<keyword evidence="6" id="KW-0966">Cell projection</keyword>
<dbReference type="GO" id="GO:0034451">
    <property type="term" value="C:centriolar satellite"/>
    <property type="evidence" value="ECO:0007669"/>
    <property type="project" value="UniProtKB-SubCell"/>
</dbReference>
<evidence type="ECO:0000256" key="2">
    <source>
        <dbReference type="ARBA" id="ARBA00004607"/>
    </source>
</evidence>
<name>A0AAN8MEJ3_9TELE</name>
<dbReference type="CDD" id="cd22284">
    <property type="entry name" value="HD_CCDC61_N"/>
    <property type="match status" value="1"/>
</dbReference>
<dbReference type="Gene3D" id="3.30.420.10">
    <property type="entry name" value="Ribonuclease H-like superfamily/Ribonuclease H"/>
    <property type="match status" value="1"/>
</dbReference>
<feature type="region of interest" description="Disordered" evidence="12">
    <location>
        <begin position="619"/>
        <end position="654"/>
    </location>
</feature>
<feature type="coiled-coil region" evidence="11">
    <location>
        <begin position="343"/>
        <end position="439"/>
    </location>
</feature>
<evidence type="ECO:0000256" key="4">
    <source>
        <dbReference type="ARBA" id="ARBA00023054"/>
    </source>
</evidence>
<evidence type="ECO:0000259" key="13">
    <source>
        <dbReference type="Pfam" id="PF13358"/>
    </source>
</evidence>
<gene>
    <name evidence="14" type="ORF">J4Q44_G00070320</name>
</gene>
<dbReference type="EMBL" id="JAGTTL010000005">
    <property type="protein sequence ID" value="KAK6322240.1"/>
    <property type="molecule type" value="Genomic_DNA"/>
</dbReference>
<dbReference type="Proteomes" id="UP001356427">
    <property type="component" value="Unassembled WGS sequence"/>
</dbReference>
<evidence type="ECO:0000256" key="1">
    <source>
        <dbReference type="ARBA" id="ARBA00004120"/>
    </source>
</evidence>
<feature type="region of interest" description="Disordered" evidence="12">
    <location>
        <begin position="481"/>
        <end position="543"/>
    </location>
</feature>
<reference evidence="14 15" key="1">
    <citation type="submission" date="2021-04" db="EMBL/GenBank/DDBJ databases">
        <authorList>
            <person name="De Guttry C."/>
            <person name="Zahm M."/>
            <person name="Klopp C."/>
            <person name="Cabau C."/>
            <person name="Louis A."/>
            <person name="Berthelot C."/>
            <person name="Parey E."/>
            <person name="Roest Crollius H."/>
            <person name="Montfort J."/>
            <person name="Robinson-Rechavi M."/>
            <person name="Bucao C."/>
            <person name="Bouchez O."/>
            <person name="Gislard M."/>
            <person name="Lluch J."/>
            <person name="Milhes M."/>
            <person name="Lampietro C."/>
            <person name="Lopez Roques C."/>
            <person name="Donnadieu C."/>
            <person name="Braasch I."/>
            <person name="Desvignes T."/>
            <person name="Postlethwait J."/>
            <person name="Bobe J."/>
            <person name="Wedekind C."/>
            <person name="Guiguen Y."/>
        </authorList>
    </citation>
    <scope>NUCLEOTIDE SEQUENCE [LARGE SCALE GENOMIC DNA]</scope>
    <source>
        <strain evidence="14">Cs_M1</strain>
        <tissue evidence="14">Blood</tissue>
    </source>
</reference>
<evidence type="ECO:0000256" key="3">
    <source>
        <dbReference type="ARBA" id="ARBA00022490"/>
    </source>
</evidence>
<feature type="compositionally biased region" description="Low complexity" evidence="12">
    <location>
        <begin position="509"/>
        <end position="519"/>
    </location>
</feature>
<keyword evidence="5" id="KW-0206">Cytoskeleton</keyword>
<evidence type="ECO:0000256" key="12">
    <source>
        <dbReference type="SAM" id="MobiDB-lite"/>
    </source>
</evidence>
<accession>A0AAN8MEJ3</accession>
<comment type="similarity">
    <text evidence="7">Belongs to the CCDC61 family.</text>
</comment>
<dbReference type="PANTHER" id="PTHR22691">
    <property type="entry name" value="YEAST SPT2-RELATED"/>
    <property type="match status" value="1"/>
</dbReference>
<evidence type="ECO:0000313" key="14">
    <source>
        <dbReference type="EMBL" id="KAK6322240.1"/>
    </source>
</evidence>
<dbReference type="InterPro" id="IPR036397">
    <property type="entry name" value="RNaseH_sf"/>
</dbReference>
<evidence type="ECO:0000256" key="5">
    <source>
        <dbReference type="ARBA" id="ARBA00023212"/>
    </source>
</evidence>
<dbReference type="AlphaFoldDB" id="A0AAN8MEJ3"/>
<comment type="subcellular location">
    <subcellularLocation>
        <location evidence="1">Cytoplasm</location>
        <location evidence="1">Cytoskeleton</location>
        <location evidence="1">Cilium basal body</location>
    </subcellularLocation>
    <subcellularLocation>
        <location evidence="2">Cytoplasm</location>
        <location evidence="2">Cytoskeleton</location>
        <location evidence="2">Microtubule organizing center</location>
        <location evidence="2">Centrosome</location>
        <location evidence="2">Centriolar satellite</location>
    </subcellularLocation>
</comment>
<keyword evidence="15" id="KW-1185">Reference proteome</keyword>
<keyword evidence="3" id="KW-0963">Cytoplasm</keyword>
<feature type="compositionally biased region" description="Basic and acidic residues" evidence="12">
    <location>
        <begin position="490"/>
        <end position="508"/>
    </location>
</feature>
<dbReference type="PANTHER" id="PTHR22691:SF1">
    <property type="entry name" value="CENTROSOMAL PROTEIN CCDC61"/>
    <property type="match status" value="1"/>
</dbReference>
<feature type="domain" description="Tc1-like transposase DDE" evidence="13">
    <location>
        <begin position="32"/>
        <end position="88"/>
    </location>
</feature>
<keyword evidence="4 11" id="KW-0175">Coiled coil</keyword>
<organism evidence="14 15">
    <name type="scientific">Coregonus suidteri</name>
    <dbReference type="NCBI Taxonomy" id="861788"/>
    <lineage>
        <taxon>Eukaryota</taxon>
        <taxon>Metazoa</taxon>
        <taxon>Chordata</taxon>
        <taxon>Craniata</taxon>
        <taxon>Vertebrata</taxon>
        <taxon>Euteleostomi</taxon>
        <taxon>Actinopterygii</taxon>
        <taxon>Neopterygii</taxon>
        <taxon>Teleostei</taxon>
        <taxon>Protacanthopterygii</taxon>
        <taxon>Salmoniformes</taxon>
        <taxon>Salmonidae</taxon>
        <taxon>Coregoninae</taxon>
        <taxon>Coregonus</taxon>
    </lineage>
</organism>
<evidence type="ECO:0000256" key="9">
    <source>
        <dbReference type="ARBA" id="ARBA00041518"/>
    </source>
</evidence>
<dbReference type="Pfam" id="PF13358">
    <property type="entry name" value="DDE_3"/>
    <property type="match status" value="1"/>
</dbReference>
<feature type="compositionally biased region" description="Polar residues" evidence="12">
    <location>
        <begin position="632"/>
        <end position="642"/>
    </location>
</feature>
<dbReference type="GO" id="GO:0036064">
    <property type="term" value="C:ciliary basal body"/>
    <property type="evidence" value="ECO:0007669"/>
    <property type="project" value="TreeGrafter"/>
</dbReference>
<comment type="caution">
    <text evidence="14">The sequence shown here is derived from an EMBL/GenBank/DDBJ whole genome shotgun (WGS) entry which is preliminary data.</text>
</comment>
<evidence type="ECO:0000256" key="10">
    <source>
        <dbReference type="ARBA" id="ARBA00042326"/>
    </source>
</evidence>
<evidence type="ECO:0000256" key="7">
    <source>
        <dbReference type="ARBA" id="ARBA00038217"/>
    </source>
</evidence>
<protein>
    <recommendedName>
        <fullName evidence="8">Centrosomal protein CCDC61</fullName>
    </recommendedName>
    <alternativeName>
        <fullName evidence="9">Coiled-coil domain-containing protein 61</fullName>
    </alternativeName>
    <alternativeName>
        <fullName evidence="10">VFL3 homolog</fullName>
    </alternativeName>
</protein>
<dbReference type="InterPro" id="IPR049733">
    <property type="entry name" value="CCDC61_N"/>
</dbReference>
<dbReference type="InterPro" id="IPR038717">
    <property type="entry name" value="Tc1-like_DDE_dom"/>
</dbReference>
<evidence type="ECO:0000256" key="8">
    <source>
        <dbReference type="ARBA" id="ARBA00040683"/>
    </source>
</evidence>
<proteinExistence type="inferred from homology"/>
<feature type="compositionally biased region" description="Low complexity" evidence="12">
    <location>
        <begin position="581"/>
        <end position="593"/>
    </location>
</feature>
<evidence type="ECO:0000256" key="6">
    <source>
        <dbReference type="ARBA" id="ARBA00023273"/>
    </source>
</evidence>